<keyword evidence="3" id="KW-1185">Reference proteome</keyword>
<dbReference type="EMBL" id="JAODUO010000452">
    <property type="protein sequence ID" value="KAK2180236.1"/>
    <property type="molecule type" value="Genomic_DNA"/>
</dbReference>
<evidence type="ECO:0000313" key="2">
    <source>
        <dbReference type="EMBL" id="KAK2180236.1"/>
    </source>
</evidence>
<reference evidence="2" key="1">
    <citation type="journal article" date="2023" name="Mol. Biol. Evol.">
        <title>Third-Generation Sequencing Reveals the Adaptive Role of the Epigenome in Three Deep-Sea Polychaetes.</title>
        <authorList>
            <person name="Perez M."/>
            <person name="Aroh O."/>
            <person name="Sun Y."/>
            <person name="Lan Y."/>
            <person name="Juniper S.K."/>
            <person name="Young C.R."/>
            <person name="Angers B."/>
            <person name="Qian P.Y."/>
        </authorList>
    </citation>
    <scope>NUCLEOTIDE SEQUENCE</scope>
    <source>
        <strain evidence="2">R07B-5</strain>
    </source>
</reference>
<keyword evidence="1" id="KW-0812">Transmembrane</keyword>
<feature type="transmembrane region" description="Helical" evidence="1">
    <location>
        <begin position="54"/>
        <end position="76"/>
    </location>
</feature>
<proteinExistence type="predicted"/>
<dbReference type="AlphaFoldDB" id="A0AAD9NTL9"/>
<evidence type="ECO:0000313" key="3">
    <source>
        <dbReference type="Proteomes" id="UP001209878"/>
    </source>
</evidence>
<evidence type="ECO:0000256" key="1">
    <source>
        <dbReference type="SAM" id="Phobius"/>
    </source>
</evidence>
<gene>
    <name evidence="2" type="ORF">NP493_452g00016</name>
</gene>
<feature type="transmembrane region" description="Helical" evidence="1">
    <location>
        <begin position="82"/>
        <end position="100"/>
    </location>
</feature>
<dbReference type="Proteomes" id="UP001209878">
    <property type="component" value="Unassembled WGS sequence"/>
</dbReference>
<keyword evidence="1" id="KW-1133">Transmembrane helix</keyword>
<name>A0AAD9NTL9_RIDPI</name>
<accession>A0AAD9NTL9</accession>
<keyword evidence="1" id="KW-0472">Membrane</keyword>
<comment type="caution">
    <text evidence="2">The sequence shown here is derived from an EMBL/GenBank/DDBJ whole genome shotgun (WGS) entry which is preliminary data.</text>
</comment>
<sequence length="102" mass="11824">MVELVDTFDVGEHLGDHFVREHATLAILRKNVEMEHLINQIEFVYIRDLSREQLASNVLQFTLWLAFLLGWCIVLQEPIEELLVKLLITVCEAVIVKIVLII</sequence>
<protein>
    <submittedName>
        <fullName evidence="2">Uncharacterized protein</fullName>
    </submittedName>
</protein>
<organism evidence="2 3">
    <name type="scientific">Ridgeia piscesae</name>
    <name type="common">Tubeworm</name>
    <dbReference type="NCBI Taxonomy" id="27915"/>
    <lineage>
        <taxon>Eukaryota</taxon>
        <taxon>Metazoa</taxon>
        <taxon>Spiralia</taxon>
        <taxon>Lophotrochozoa</taxon>
        <taxon>Annelida</taxon>
        <taxon>Polychaeta</taxon>
        <taxon>Sedentaria</taxon>
        <taxon>Canalipalpata</taxon>
        <taxon>Sabellida</taxon>
        <taxon>Siboglinidae</taxon>
        <taxon>Ridgeia</taxon>
    </lineage>
</organism>